<reference evidence="2" key="1">
    <citation type="journal article" date="2014" name="Front. Microbiol.">
        <title>High frequency of phylogenetically diverse reductive dehalogenase-homologous genes in deep subseafloor sedimentary metagenomes.</title>
        <authorList>
            <person name="Kawai M."/>
            <person name="Futagami T."/>
            <person name="Toyoda A."/>
            <person name="Takaki Y."/>
            <person name="Nishi S."/>
            <person name="Hori S."/>
            <person name="Arai W."/>
            <person name="Tsubouchi T."/>
            <person name="Morono Y."/>
            <person name="Uchiyama I."/>
            <person name="Ito T."/>
            <person name="Fujiyama A."/>
            <person name="Inagaki F."/>
            <person name="Takami H."/>
        </authorList>
    </citation>
    <scope>NUCLEOTIDE SEQUENCE</scope>
    <source>
        <strain evidence="2">Expedition CK06-06</strain>
    </source>
</reference>
<proteinExistence type="predicted"/>
<keyword evidence="1" id="KW-0472">Membrane</keyword>
<comment type="caution">
    <text evidence="2">The sequence shown here is derived from an EMBL/GenBank/DDBJ whole genome shotgun (WGS) entry which is preliminary data.</text>
</comment>
<sequence>MVRINIRTMDAWTLIHFIGAVAIASVILFFTGDIALVFVLGSVIVLMWEGVEVCLKKAYDVFNIPFGRETVFEVEGNIAFDIIAGELALIIVVVVYEMFFNI</sequence>
<feature type="transmembrane region" description="Helical" evidence="1">
    <location>
        <begin position="76"/>
        <end position="96"/>
    </location>
</feature>
<gene>
    <name evidence="2" type="ORF">S03H2_65541</name>
</gene>
<protein>
    <submittedName>
        <fullName evidence="2">Uncharacterized protein</fullName>
    </submittedName>
</protein>
<organism evidence="2">
    <name type="scientific">marine sediment metagenome</name>
    <dbReference type="NCBI Taxonomy" id="412755"/>
    <lineage>
        <taxon>unclassified sequences</taxon>
        <taxon>metagenomes</taxon>
        <taxon>ecological metagenomes</taxon>
    </lineage>
</organism>
<evidence type="ECO:0000256" key="1">
    <source>
        <dbReference type="SAM" id="Phobius"/>
    </source>
</evidence>
<keyword evidence="1" id="KW-1133">Transmembrane helix</keyword>
<evidence type="ECO:0000313" key="2">
    <source>
        <dbReference type="EMBL" id="GAH87497.1"/>
    </source>
</evidence>
<keyword evidence="1" id="KW-0812">Transmembrane</keyword>
<name>X1J0M6_9ZZZZ</name>
<accession>X1J0M6</accession>
<dbReference type="EMBL" id="BARU01042687">
    <property type="protein sequence ID" value="GAH87497.1"/>
    <property type="molecule type" value="Genomic_DNA"/>
</dbReference>
<dbReference type="AlphaFoldDB" id="X1J0M6"/>
<feature type="transmembrane region" description="Helical" evidence="1">
    <location>
        <begin position="12"/>
        <end position="30"/>
    </location>
</feature>